<gene>
    <name evidence="2" type="ORF">KZJ38_09560</name>
</gene>
<dbReference type="Gene3D" id="2.60.120.650">
    <property type="entry name" value="Cupin"/>
    <property type="match status" value="1"/>
</dbReference>
<sequence length="323" mass="36280">MVSQAHSSDNGFRPCRNAIVLSVKTLCARRKSMPTHDKAHTQWSTDDPLAECRSELHKKAFGAHHPLAGHPEFSIDALEEAAMEASRRDGDLYVDAGDFSFADKWGTTPKPDMTIHEIFDRIETAGAWLVMKHLETNRAYKALLDEFVTFLIGIAGPDGARLLSNAEMIVLVTSPRRKSAFHFDAEVNFLAQVQGSKDIWICDPMDRSVTTEEEIERYYSVSNNAGTYKPHAETVARRFTLCPGDAVHIPTHASHWVQNHDSVSVSVSLNMEFPRRFADTYRANYYLRRFGIRPRPPGESKVVDCSKAAAINGLRHVKSLVKR</sequence>
<evidence type="ECO:0000259" key="1">
    <source>
        <dbReference type="PROSITE" id="PS51184"/>
    </source>
</evidence>
<dbReference type="PANTHER" id="PTHR12461:SF105">
    <property type="entry name" value="HYPOXIA-INDUCIBLE FACTOR 1-ALPHA INHIBITOR"/>
    <property type="match status" value="1"/>
</dbReference>
<dbReference type="RefSeq" id="WP_219799816.1">
    <property type="nucleotide sequence ID" value="NZ_CP080095.1"/>
</dbReference>
<dbReference type="SUPFAM" id="SSF51197">
    <property type="entry name" value="Clavaminate synthase-like"/>
    <property type="match status" value="1"/>
</dbReference>
<accession>A0ABX8UNB7</accession>
<evidence type="ECO:0000313" key="3">
    <source>
        <dbReference type="Proteomes" id="UP000826462"/>
    </source>
</evidence>
<dbReference type="Pfam" id="PF13621">
    <property type="entry name" value="Cupin_8"/>
    <property type="match status" value="1"/>
</dbReference>
<name>A0ABX8UNB7_9BURK</name>
<dbReference type="Proteomes" id="UP000826462">
    <property type="component" value="Chromosome 1"/>
</dbReference>
<dbReference type="EMBL" id="CP080095">
    <property type="protein sequence ID" value="QYD70503.1"/>
    <property type="molecule type" value="Genomic_DNA"/>
</dbReference>
<proteinExistence type="predicted"/>
<dbReference type="PROSITE" id="PS51184">
    <property type="entry name" value="JMJC"/>
    <property type="match status" value="1"/>
</dbReference>
<evidence type="ECO:0000313" key="2">
    <source>
        <dbReference type="EMBL" id="QYD70503.1"/>
    </source>
</evidence>
<organism evidence="2 3">
    <name type="scientific">Paraburkholderia edwinii</name>
    <dbReference type="NCBI Taxonomy" id="2861782"/>
    <lineage>
        <taxon>Bacteria</taxon>
        <taxon>Pseudomonadati</taxon>
        <taxon>Pseudomonadota</taxon>
        <taxon>Betaproteobacteria</taxon>
        <taxon>Burkholderiales</taxon>
        <taxon>Burkholderiaceae</taxon>
        <taxon>Paraburkholderia</taxon>
    </lineage>
</organism>
<dbReference type="InterPro" id="IPR041667">
    <property type="entry name" value="Cupin_8"/>
</dbReference>
<dbReference type="PANTHER" id="PTHR12461">
    <property type="entry name" value="HYPOXIA-INDUCIBLE FACTOR 1 ALPHA INHIBITOR-RELATED"/>
    <property type="match status" value="1"/>
</dbReference>
<keyword evidence="3" id="KW-1185">Reference proteome</keyword>
<protein>
    <submittedName>
        <fullName evidence="2">Cupin-like domain-containing protein</fullName>
    </submittedName>
</protein>
<reference evidence="2 3" key="1">
    <citation type="submission" date="2021-07" db="EMBL/GenBank/DDBJ databases">
        <title>Paraburkholderia edwinii protects Aspergillus sp. from phenazines by acting as a toxin sponge.</title>
        <authorList>
            <person name="Dahlstrom K.M."/>
            <person name="Newman D.K."/>
        </authorList>
    </citation>
    <scope>NUCLEOTIDE SEQUENCE [LARGE SCALE GENOMIC DNA]</scope>
    <source>
        <strain evidence="2 3">Pe01</strain>
    </source>
</reference>
<dbReference type="InterPro" id="IPR003347">
    <property type="entry name" value="JmjC_dom"/>
</dbReference>
<feature type="domain" description="JmjC" evidence="1">
    <location>
        <begin position="139"/>
        <end position="288"/>
    </location>
</feature>